<dbReference type="Pfam" id="PF09260">
    <property type="entry name" value="A_amylase_dom_C"/>
    <property type="match status" value="1"/>
</dbReference>
<organism evidence="9 10">
    <name type="scientific">Penicillium nordicum</name>
    <dbReference type="NCBI Taxonomy" id="229535"/>
    <lineage>
        <taxon>Eukaryota</taxon>
        <taxon>Fungi</taxon>
        <taxon>Dikarya</taxon>
        <taxon>Ascomycota</taxon>
        <taxon>Pezizomycotina</taxon>
        <taxon>Eurotiomycetes</taxon>
        <taxon>Eurotiomycetidae</taxon>
        <taxon>Eurotiales</taxon>
        <taxon>Aspergillaceae</taxon>
        <taxon>Penicillium</taxon>
    </lineage>
</organism>
<dbReference type="InterPro" id="IPR017853">
    <property type="entry name" value="GH"/>
</dbReference>
<evidence type="ECO:0000256" key="2">
    <source>
        <dbReference type="ARBA" id="ARBA00022723"/>
    </source>
</evidence>
<keyword evidence="3" id="KW-0378">Hydrolase</keyword>
<dbReference type="GO" id="GO:0016052">
    <property type="term" value="P:carbohydrate catabolic process"/>
    <property type="evidence" value="ECO:0007669"/>
    <property type="project" value="InterPro"/>
</dbReference>
<keyword evidence="5" id="KW-0119">Carbohydrate metabolism</keyword>
<feature type="transmembrane region" description="Helical" evidence="7">
    <location>
        <begin position="78"/>
        <end position="98"/>
    </location>
</feature>
<keyword evidence="10" id="KW-1185">Reference proteome</keyword>
<dbReference type="AlphaFoldDB" id="A0A0M9WGS0"/>
<dbReference type="OrthoDB" id="204980at2759"/>
<dbReference type="STRING" id="229535.A0A0M9WGS0"/>
<comment type="cofactor">
    <cofactor evidence="1">
        <name>Ca(2+)</name>
        <dbReference type="ChEBI" id="CHEBI:29108"/>
    </cofactor>
</comment>
<comment type="caution">
    <text evidence="9">The sequence shown here is derived from an EMBL/GenBank/DDBJ whole genome shotgun (WGS) entry which is preliminary data.</text>
</comment>
<reference evidence="9 10" key="1">
    <citation type="submission" date="2015-08" db="EMBL/GenBank/DDBJ databases">
        <title>Genome sequencing of Penicillium nordicum.</title>
        <authorList>
            <person name="Nguyen H.D."/>
            <person name="Seifert K.A."/>
        </authorList>
    </citation>
    <scope>NUCLEOTIDE SEQUENCE [LARGE SCALE GENOMIC DNA]</scope>
    <source>
        <strain evidence="9 10">DAOMC 185683</strain>
    </source>
</reference>
<feature type="domain" description="Alpha-amylase" evidence="8">
    <location>
        <begin position="154"/>
        <end position="224"/>
    </location>
</feature>
<keyword evidence="4" id="KW-0106">Calcium</keyword>
<evidence type="ECO:0000313" key="9">
    <source>
        <dbReference type="EMBL" id="KOS44255.1"/>
    </source>
</evidence>
<evidence type="ECO:0000256" key="5">
    <source>
        <dbReference type="ARBA" id="ARBA00023277"/>
    </source>
</evidence>
<dbReference type="SUPFAM" id="SSF51445">
    <property type="entry name" value="(Trans)glycosidases"/>
    <property type="match status" value="1"/>
</dbReference>
<dbReference type="SUPFAM" id="SSF51011">
    <property type="entry name" value="Glycosyl hydrolase domain"/>
    <property type="match status" value="1"/>
</dbReference>
<evidence type="ECO:0000259" key="8">
    <source>
        <dbReference type="Pfam" id="PF09260"/>
    </source>
</evidence>
<dbReference type="GO" id="GO:0005509">
    <property type="term" value="F:calcium ion binding"/>
    <property type="evidence" value="ECO:0007669"/>
    <property type="project" value="InterPro"/>
</dbReference>
<dbReference type="Gene3D" id="2.60.40.1180">
    <property type="entry name" value="Golgi alpha-mannosidase II"/>
    <property type="match status" value="1"/>
</dbReference>
<gene>
    <name evidence="9" type="ORF">ACN38_g4798</name>
</gene>
<keyword evidence="7" id="KW-1133">Transmembrane helix</keyword>
<evidence type="ECO:0000313" key="10">
    <source>
        <dbReference type="Proteomes" id="UP000037696"/>
    </source>
</evidence>
<evidence type="ECO:0000256" key="6">
    <source>
        <dbReference type="ARBA" id="ARBA00023295"/>
    </source>
</evidence>
<protein>
    <recommendedName>
        <fullName evidence="8">Alpha-amylase domain-containing protein</fullName>
    </recommendedName>
</protein>
<dbReference type="InterPro" id="IPR013780">
    <property type="entry name" value="Glyco_hydro_b"/>
</dbReference>
<evidence type="ECO:0000256" key="3">
    <source>
        <dbReference type="ARBA" id="ARBA00022801"/>
    </source>
</evidence>
<keyword evidence="7" id="KW-0812">Transmembrane</keyword>
<keyword evidence="7" id="KW-0472">Membrane</keyword>
<evidence type="ECO:0000256" key="4">
    <source>
        <dbReference type="ARBA" id="ARBA00022837"/>
    </source>
</evidence>
<evidence type="ECO:0000256" key="1">
    <source>
        <dbReference type="ARBA" id="ARBA00001913"/>
    </source>
</evidence>
<dbReference type="EMBL" id="LHQQ01000064">
    <property type="protein sequence ID" value="KOS44255.1"/>
    <property type="molecule type" value="Genomic_DNA"/>
</dbReference>
<accession>A0A0M9WGS0</accession>
<keyword evidence="2" id="KW-0479">Metal-binding</keyword>
<dbReference type="InterPro" id="IPR015340">
    <property type="entry name" value="A_amylase_C_dom"/>
</dbReference>
<proteinExistence type="predicted"/>
<dbReference type="Gene3D" id="3.20.20.80">
    <property type="entry name" value="Glycosidases"/>
    <property type="match status" value="1"/>
</dbReference>
<dbReference type="GO" id="GO:0004556">
    <property type="term" value="F:alpha-amylase activity"/>
    <property type="evidence" value="ECO:0007669"/>
    <property type="project" value="InterPro"/>
</dbReference>
<evidence type="ECO:0000256" key="7">
    <source>
        <dbReference type="SAM" id="Phobius"/>
    </source>
</evidence>
<keyword evidence="6" id="KW-0326">Glycosidase</keyword>
<sequence>MEYQIHHGVLTCHQQRPLKVSFHGKAACAKTAAGVCCTVSKHGHLSYWQHDLSRIKRENEGPEDVHPVRNEDISSNSVVILCLIAFTMVFGAPIVYAGQEQHYSGGEDPANREALWLSGFDTDSELYKLIATANGARNQVIAKGTDYIIYQNYPIYKDDSTITMQKGYGGGQTITVLSNLGAGGKEYSVSIPDTGFASGAKLTEVVFCTSVTAAESGEVSVPISHLFA</sequence>
<dbReference type="Proteomes" id="UP000037696">
    <property type="component" value="Unassembled WGS sequence"/>
</dbReference>
<name>A0A0M9WGS0_9EURO</name>